<gene>
    <name evidence="1" type="ORF">BMW23_0412</name>
</gene>
<accession>A0A2H4UUG5</accession>
<sequence length="266" mass="31687">MKIDNNTIEEYNYDKIIDDLFECTGGKEYCLFQILPEHDYKKFVKKFIMEYGELIYKKIEELYTKNDMIFNKSSIIELEISSTIWNKYMMKLYYFDRSTHKLFEFNIKNNSACEISLYDSKIPSDSKACRLFGGHSYSSCFLTKTKNGSALWSEIEKEQNIRNKALDEAENERIYTEMIQTCKFLTQDEINNLQLIQTSLQYKDFYIRYICNGIFYYSRSTATKESPNKRIYFTFGTASDYIARHGYGHIFNKLFEDPNIDKHECE</sequence>
<name>A0A2H4UUG5_9VIRU</name>
<evidence type="ECO:0000313" key="2">
    <source>
        <dbReference type="Proteomes" id="UP000240325"/>
    </source>
</evidence>
<evidence type="ECO:0000313" key="1">
    <source>
        <dbReference type="EMBL" id="ATZ80465.1"/>
    </source>
</evidence>
<dbReference type="EMBL" id="MF782455">
    <property type="protein sequence ID" value="ATZ80465.1"/>
    <property type="molecule type" value="Genomic_DNA"/>
</dbReference>
<dbReference type="Proteomes" id="UP000240325">
    <property type="component" value="Segment"/>
</dbReference>
<protein>
    <submittedName>
        <fullName evidence="1">Uncharacterized protein</fullName>
    </submittedName>
</protein>
<proteinExistence type="predicted"/>
<keyword evidence="2" id="KW-1185">Reference proteome</keyword>
<reference evidence="1" key="1">
    <citation type="journal article" date="2017" name="Elife">
        <title>The kinetoplastid-infecting Bodo saltans virus (BsV), a window into the most abundant giant viruses in the sea.</title>
        <authorList>
            <person name="Deeg C.M."/>
            <person name="Chow C.-E.T."/>
            <person name="Suttle C.A."/>
        </authorList>
    </citation>
    <scope>NUCLEOTIDE SEQUENCE</scope>
    <source>
        <strain evidence="1">NG1</strain>
    </source>
</reference>
<organism evidence="1">
    <name type="scientific">Bodo saltans virus</name>
    <dbReference type="NCBI Taxonomy" id="2024608"/>
    <lineage>
        <taxon>Viruses</taxon>
        <taxon>Varidnaviria</taxon>
        <taxon>Bamfordvirae</taxon>
        <taxon>Nucleocytoviricota</taxon>
        <taxon>Megaviricetes</taxon>
        <taxon>Imitervirales</taxon>
        <taxon>Mimiviridae</taxon>
        <taxon>Klosneuvirinae</taxon>
        <taxon>Theiavirus</taxon>
        <taxon>Theiavirus salishense</taxon>
    </lineage>
</organism>